<evidence type="ECO:0000313" key="4">
    <source>
        <dbReference type="Ensembl" id="ENSEEEP00000034811.1"/>
    </source>
</evidence>
<dbReference type="Ensembl" id="ENSEEET00000035218.2">
    <property type="protein sequence ID" value="ENSEEEP00000034811.1"/>
    <property type="gene ID" value="ENSEEEG00000016564.2"/>
</dbReference>
<reference evidence="4" key="4">
    <citation type="submission" date="2025-08" db="UniProtKB">
        <authorList>
            <consortium name="Ensembl"/>
        </authorList>
    </citation>
    <scope>IDENTIFICATION</scope>
</reference>
<keyword evidence="1" id="KW-0479">Metal-binding</keyword>
<evidence type="ECO:0000256" key="3">
    <source>
        <dbReference type="SAM" id="MobiDB-lite"/>
    </source>
</evidence>
<evidence type="ECO:0008006" key="6">
    <source>
        <dbReference type="Google" id="ProtNLM"/>
    </source>
</evidence>
<dbReference type="CTD" id="569445"/>
<reference evidence="4" key="5">
    <citation type="submission" date="2025-09" db="UniProtKB">
        <authorList>
            <consortium name="Ensembl"/>
        </authorList>
    </citation>
    <scope>IDENTIFICATION</scope>
</reference>
<keyword evidence="5" id="KW-1185">Reference proteome</keyword>
<evidence type="ECO:0000256" key="1">
    <source>
        <dbReference type="ARBA" id="ARBA00022723"/>
    </source>
</evidence>
<dbReference type="KEGG" id="eee:113579130"/>
<reference evidence="5" key="1">
    <citation type="journal article" date="2014" name="Science">
        <title>Nonhuman genetics. Genomic basis for the convergent evolution of electric organs.</title>
        <authorList>
            <person name="Gallant J.R."/>
            <person name="Traeger L.L."/>
            <person name="Volkening J.D."/>
            <person name="Moffett H."/>
            <person name="Chen P.H."/>
            <person name="Novina C.D."/>
            <person name="Phillips G.N.Jr."/>
            <person name="Anand R."/>
            <person name="Wells G.B."/>
            <person name="Pinch M."/>
            <person name="Guth R."/>
            <person name="Unguez G.A."/>
            <person name="Albert J.S."/>
            <person name="Zakon H.H."/>
            <person name="Samanta M.P."/>
            <person name="Sussman M.R."/>
        </authorList>
    </citation>
    <scope>NUCLEOTIDE SEQUENCE [LARGE SCALE GENOMIC DNA]</scope>
</reference>
<dbReference type="RefSeq" id="XP_026868661.1">
    <property type="nucleotide sequence ID" value="XM_027012860.2"/>
</dbReference>
<evidence type="ECO:0000256" key="2">
    <source>
        <dbReference type="ARBA" id="ARBA00022851"/>
    </source>
</evidence>
<reference evidence="5" key="2">
    <citation type="journal article" date="2017" name="Sci. Adv.">
        <title>A tail of two voltages: Proteomic comparison of the three electric organs of the electric eel.</title>
        <authorList>
            <person name="Traeger L.L."/>
            <person name="Sabat G."/>
            <person name="Barrett-Wilt G.A."/>
            <person name="Wells G.B."/>
            <person name="Sussman M.R."/>
        </authorList>
    </citation>
    <scope>NUCLEOTIDE SEQUENCE [LARGE SCALE GENOMIC DNA]</scope>
</reference>
<feature type="compositionally biased region" description="Polar residues" evidence="3">
    <location>
        <begin position="33"/>
        <end position="46"/>
    </location>
</feature>
<name>A0A4W4GA27_ELEEL</name>
<dbReference type="GeneTree" id="ENSGT00970000197152"/>
<protein>
    <recommendedName>
        <fullName evidence="6">Metallothionein</fullName>
    </recommendedName>
</protein>
<proteinExistence type="predicted"/>
<organism evidence="4 5">
    <name type="scientific">Electrophorus electricus</name>
    <name type="common">Electric eel</name>
    <name type="synonym">Gymnotus electricus</name>
    <dbReference type="NCBI Taxonomy" id="8005"/>
    <lineage>
        <taxon>Eukaryota</taxon>
        <taxon>Metazoa</taxon>
        <taxon>Chordata</taxon>
        <taxon>Craniata</taxon>
        <taxon>Vertebrata</taxon>
        <taxon>Euteleostomi</taxon>
        <taxon>Actinopterygii</taxon>
        <taxon>Neopterygii</taxon>
        <taxon>Teleostei</taxon>
        <taxon>Ostariophysi</taxon>
        <taxon>Gymnotiformes</taxon>
        <taxon>Gymnotoidei</taxon>
        <taxon>Gymnotidae</taxon>
        <taxon>Electrophorus</taxon>
    </lineage>
</organism>
<evidence type="ECO:0000313" key="5">
    <source>
        <dbReference type="Proteomes" id="UP000314983"/>
    </source>
</evidence>
<accession>A0A4W4GA27</accession>
<dbReference type="GO" id="GO:0046872">
    <property type="term" value="F:metal ion binding"/>
    <property type="evidence" value="ECO:0007669"/>
    <property type="project" value="UniProtKB-KW"/>
</dbReference>
<dbReference type="SUPFAM" id="SSF57868">
    <property type="entry name" value="Metallothionein"/>
    <property type="match status" value="1"/>
</dbReference>
<gene>
    <name evidence="4" type="primary">mtbl</name>
</gene>
<feature type="region of interest" description="Disordered" evidence="3">
    <location>
        <begin position="33"/>
        <end position="55"/>
    </location>
</feature>
<dbReference type="GeneID" id="113579130"/>
<dbReference type="Proteomes" id="UP000314983">
    <property type="component" value="Chromosome 1"/>
</dbReference>
<dbReference type="GO" id="GO:0001525">
    <property type="term" value="P:angiogenesis"/>
    <property type="evidence" value="ECO:0007669"/>
    <property type="project" value="Ensembl"/>
</dbReference>
<reference evidence="4" key="3">
    <citation type="submission" date="2020-05" db="EMBL/GenBank/DDBJ databases">
        <title>Electrophorus electricus (electric eel) genome, fEleEle1, primary haplotype.</title>
        <authorList>
            <person name="Myers G."/>
            <person name="Meyer A."/>
            <person name="Fedrigo O."/>
            <person name="Formenti G."/>
            <person name="Rhie A."/>
            <person name="Tracey A."/>
            <person name="Sims Y."/>
            <person name="Jarvis E.D."/>
        </authorList>
    </citation>
    <scope>NUCLEOTIDE SEQUENCE [LARGE SCALE GENOMIC DNA]</scope>
</reference>
<dbReference type="AlphaFoldDB" id="A0A4W4GA27"/>
<sequence>MDKCECSKTASGTCGQNCKCTNCTCAKDKKTCCSSGCTKGASSCESASKDKDKCDTRCCK</sequence>
<keyword evidence="2" id="KW-0480">Metal-thiolate cluster</keyword>
<dbReference type="OrthoDB" id="8919501at2759"/>
<dbReference type="OMA" id="DKCGCCP"/>
<dbReference type="InterPro" id="IPR017854">
    <property type="entry name" value="Metalthion_dom_sf"/>
</dbReference>